<dbReference type="AlphaFoldDB" id="A0A0D9ZVW0"/>
<evidence type="ECO:0000256" key="1">
    <source>
        <dbReference type="SAM" id="MobiDB-lite"/>
    </source>
</evidence>
<organism evidence="2">
    <name type="scientific">Oryza glumipatula</name>
    <dbReference type="NCBI Taxonomy" id="40148"/>
    <lineage>
        <taxon>Eukaryota</taxon>
        <taxon>Viridiplantae</taxon>
        <taxon>Streptophyta</taxon>
        <taxon>Embryophyta</taxon>
        <taxon>Tracheophyta</taxon>
        <taxon>Spermatophyta</taxon>
        <taxon>Magnoliopsida</taxon>
        <taxon>Liliopsida</taxon>
        <taxon>Poales</taxon>
        <taxon>Poaceae</taxon>
        <taxon>BOP clade</taxon>
        <taxon>Oryzoideae</taxon>
        <taxon>Oryzeae</taxon>
        <taxon>Oryzinae</taxon>
        <taxon>Oryza</taxon>
    </lineage>
</organism>
<feature type="region of interest" description="Disordered" evidence="1">
    <location>
        <begin position="81"/>
        <end position="146"/>
    </location>
</feature>
<reference evidence="2" key="1">
    <citation type="submission" date="2015-04" db="UniProtKB">
        <authorList>
            <consortium name="EnsemblPlants"/>
        </authorList>
    </citation>
    <scope>IDENTIFICATION</scope>
</reference>
<dbReference type="EnsemblPlants" id="OGLUM05G08060.1">
    <property type="protein sequence ID" value="OGLUM05G08060.1"/>
    <property type="gene ID" value="OGLUM05G08060"/>
</dbReference>
<name>A0A0D9ZVW0_9ORYZ</name>
<dbReference type="Gramene" id="OGLUM05G08060.1">
    <property type="protein sequence ID" value="OGLUM05G08060.1"/>
    <property type="gene ID" value="OGLUM05G08060"/>
</dbReference>
<dbReference type="HOGENOM" id="CLU_145700_0_0_1"/>
<feature type="compositionally biased region" description="Basic and acidic residues" evidence="1">
    <location>
        <begin position="135"/>
        <end position="146"/>
    </location>
</feature>
<protein>
    <submittedName>
        <fullName evidence="2">Uncharacterized protein</fullName>
    </submittedName>
</protein>
<sequence length="146" mass="15559">MMRSVEVGIQCSADGHALPHLDPAPGVVSANAVAAVAAVDILVFAVRCEILEFSLPPSLDRSLTLLLAEFLVALLPAESSLAGRPAAPPPLARCASSRRPPPACSRPTAAVSPLLPRRRATAPLGGMRRKLRKRRETERRGERDDD</sequence>
<evidence type="ECO:0000313" key="2">
    <source>
        <dbReference type="EnsemblPlants" id="OGLUM05G08060.1"/>
    </source>
</evidence>
<proteinExistence type="predicted"/>
<reference evidence="2" key="2">
    <citation type="submission" date="2018-05" db="EMBL/GenBank/DDBJ databases">
        <title>OgluRS3 (Oryza glumaepatula Reference Sequence Version 3).</title>
        <authorList>
            <person name="Zhang J."/>
            <person name="Kudrna D."/>
            <person name="Lee S."/>
            <person name="Talag J."/>
            <person name="Welchert J."/>
            <person name="Wing R.A."/>
        </authorList>
    </citation>
    <scope>NUCLEOTIDE SEQUENCE [LARGE SCALE GENOMIC DNA]</scope>
</reference>
<accession>A0A0D9ZVW0</accession>
<keyword evidence="3" id="KW-1185">Reference proteome</keyword>
<dbReference type="Proteomes" id="UP000026961">
    <property type="component" value="Chromosome 5"/>
</dbReference>
<evidence type="ECO:0000313" key="3">
    <source>
        <dbReference type="Proteomes" id="UP000026961"/>
    </source>
</evidence>